<dbReference type="GO" id="GO:0042277">
    <property type="term" value="F:peptide binding"/>
    <property type="evidence" value="ECO:0007669"/>
    <property type="project" value="TreeGrafter"/>
</dbReference>
<dbReference type="Proteomes" id="UP001409585">
    <property type="component" value="Unassembled WGS sequence"/>
</dbReference>
<dbReference type="Gene3D" id="2.60.40.1730">
    <property type="entry name" value="tricorn interacting facor f3 domain"/>
    <property type="match status" value="1"/>
</dbReference>
<proteinExistence type="inferred from homology"/>
<keyword evidence="11" id="KW-0482">Metalloprotease</keyword>
<evidence type="ECO:0000256" key="7">
    <source>
        <dbReference type="ARBA" id="ARBA00022670"/>
    </source>
</evidence>
<dbReference type="EMBL" id="BAABLX010000076">
    <property type="protein sequence ID" value="GAA4958552.1"/>
    <property type="molecule type" value="Genomic_DNA"/>
</dbReference>
<evidence type="ECO:0000259" key="13">
    <source>
        <dbReference type="Pfam" id="PF11838"/>
    </source>
</evidence>
<dbReference type="AlphaFoldDB" id="A0AAV3U8A2"/>
<evidence type="ECO:0000256" key="1">
    <source>
        <dbReference type="ARBA" id="ARBA00000098"/>
    </source>
</evidence>
<evidence type="ECO:0000256" key="4">
    <source>
        <dbReference type="ARBA" id="ARBA00012564"/>
    </source>
</evidence>
<dbReference type="InterPro" id="IPR027268">
    <property type="entry name" value="Peptidase_M4/M1_CTD_sf"/>
</dbReference>
<dbReference type="GO" id="GO:0043171">
    <property type="term" value="P:peptide catabolic process"/>
    <property type="evidence" value="ECO:0007669"/>
    <property type="project" value="TreeGrafter"/>
</dbReference>
<feature type="domain" description="Aminopeptidase N-like N-terminal" evidence="14">
    <location>
        <begin position="60"/>
        <end position="230"/>
    </location>
</feature>
<evidence type="ECO:0000256" key="10">
    <source>
        <dbReference type="ARBA" id="ARBA00022833"/>
    </source>
</evidence>
<evidence type="ECO:0000256" key="2">
    <source>
        <dbReference type="ARBA" id="ARBA00001947"/>
    </source>
</evidence>
<reference evidence="16" key="1">
    <citation type="journal article" date="2019" name="Int. J. Syst. Evol. Microbiol.">
        <title>The Global Catalogue of Microorganisms (GCM) 10K type strain sequencing project: providing services to taxonomists for standard genome sequencing and annotation.</title>
        <authorList>
            <consortium name="The Broad Institute Genomics Platform"/>
            <consortium name="The Broad Institute Genome Sequencing Center for Infectious Disease"/>
            <person name="Wu L."/>
            <person name="Ma J."/>
        </authorList>
    </citation>
    <scope>NUCLEOTIDE SEQUENCE [LARGE SCALE GENOMIC DNA]</scope>
    <source>
        <strain evidence="16">JCM 19134</strain>
    </source>
</reference>
<dbReference type="SUPFAM" id="SSF63737">
    <property type="entry name" value="Leukotriene A4 hydrolase N-terminal domain"/>
    <property type="match status" value="1"/>
</dbReference>
<dbReference type="Pfam" id="PF17900">
    <property type="entry name" value="Peptidase_M1_N"/>
    <property type="match status" value="1"/>
</dbReference>
<dbReference type="FunFam" id="1.10.390.10:FF:000006">
    <property type="entry name" value="Puromycin-sensitive aminopeptidase"/>
    <property type="match status" value="1"/>
</dbReference>
<comment type="cofactor">
    <cofactor evidence="2">
        <name>Zn(2+)</name>
        <dbReference type="ChEBI" id="CHEBI:29105"/>
    </cofactor>
</comment>
<dbReference type="Pfam" id="PF11838">
    <property type="entry name" value="ERAP1_C"/>
    <property type="match status" value="1"/>
</dbReference>
<dbReference type="InterPro" id="IPR001930">
    <property type="entry name" value="Peptidase_M1"/>
</dbReference>
<dbReference type="CDD" id="cd09602">
    <property type="entry name" value="M1_APN"/>
    <property type="match status" value="1"/>
</dbReference>
<organism evidence="15 16">
    <name type="scientific">Halioxenophilus aromaticivorans</name>
    <dbReference type="NCBI Taxonomy" id="1306992"/>
    <lineage>
        <taxon>Bacteria</taxon>
        <taxon>Pseudomonadati</taxon>
        <taxon>Pseudomonadota</taxon>
        <taxon>Gammaproteobacteria</taxon>
        <taxon>Alteromonadales</taxon>
        <taxon>Alteromonadaceae</taxon>
        <taxon>Halioxenophilus</taxon>
    </lineage>
</organism>
<evidence type="ECO:0000256" key="9">
    <source>
        <dbReference type="ARBA" id="ARBA00022801"/>
    </source>
</evidence>
<dbReference type="PRINTS" id="PR00756">
    <property type="entry name" value="ALADIPTASE"/>
</dbReference>
<keyword evidence="10" id="KW-0862">Zinc</keyword>
<evidence type="ECO:0000259" key="14">
    <source>
        <dbReference type="Pfam" id="PF17900"/>
    </source>
</evidence>
<gene>
    <name evidence="15" type="primary">pepN_2</name>
    <name evidence="15" type="ORF">GCM10025791_44150</name>
</gene>
<dbReference type="PROSITE" id="PS51257">
    <property type="entry name" value="PROKAR_LIPOPROTEIN"/>
    <property type="match status" value="1"/>
</dbReference>
<dbReference type="GO" id="GO:0016020">
    <property type="term" value="C:membrane"/>
    <property type="evidence" value="ECO:0007669"/>
    <property type="project" value="TreeGrafter"/>
</dbReference>
<dbReference type="GO" id="GO:0006508">
    <property type="term" value="P:proteolysis"/>
    <property type="evidence" value="ECO:0007669"/>
    <property type="project" value="UniProtKB-KW"/>
</dbReference>
<evidence type="ECO:0000256" key="6">
    <source>
        <dbReference type="ARBA" id="ARBA00022438"/>
    </source>
</evidence>
<keyword evidence="9" id="KW-0378">Hydrolase</keyword>
<dbReference type="GO" id="GO:0016285">
    <property type="term" value="F:alanyl aminopeptidase activity"/>
    <property type="evidence" value="ECO:0007669"/>
    <property type="project" value="UniProtKB-EC"/>
</dbReference>
<keyword evidence="8" id="KW-0479">Metal-binding</keyword>
<comment type="similarity">
    <text evidence="3">Belongs to the peptidase M1 family.</text>
</comment>
<protein>
    <recommendedName>
        <fullName evidence="5">Aminopeptidase N</fullName>
        <ecNumber evidence="4">3.4.11.2</ecNumber>
    </recommendedName>
</protein>
<comment type="catalytic activity">
    <reaction evidence="1">
        <text>Release of an N-terminal amino acid, Xaa-|-Yaa- from a peptide, amide or arylamide. Xaa is preferably Ala, but may be most amino acids including Pro (slow action). When a terminal hydrophobic residue is followed by a prolyl residue, the two may be released as an intact Xaa-Pro dipeptide.</text>
        <dbReference type="EC" id="3.4.11.2"/>
    </reaction>
</comment>
<dbReference type="InterPro" id="IPR042097">
    <property type="entry name" value="Aminopeptidase_N-like_N_sf"/>
</dbReference>
<dbReference type="NCBIfam" id="TIGR02412">
    <property type="entry name" value="pepN_strep_liv"/>
    <property type="match status" value="1"/>
</dbReference>
<dbReference type="Pfam" id="PF01433">
    <property type="entry name" value="Peptidase_M1"/>
    <property type="match status" value="1"/>
</dbReference>
<dbReference type="PANTHER" id="PTHR11533">
    <property type="entry name" value="PROTEASE M1 ZINC METALLOPROTEASE"/>
    <property type="match status" value="1"/>
</dbReference>
<dbReference type="Gene3D" id="1.10.390.10">
    <property type="entry name" value="Neutral Protease Domain 2"/>
    <property type="match status" value="1"/>
</dbReference>
<sequence>MITRVARTLALPVMVVLTACSEPNTDVDVVETTAQVEPRQVAEFLSRSQAQYRAERISNVHYQLQLSLPAQNKPFNGTAKITFELADASSPITLDFVEGTVTSLSVNGAAVAVDHNGYFITLPSAVLSEGEQTVVVEYTHPYRRDGRGLHWFEDPVDGESYVYSQFESWDFNKVFPGFDQPDLKATYTLTVEAPSHWQVISATRETSVTDVSSQRKQWQFAPSETFSTYLISLHAGPYKMWEEAEPFRIPLRLFARKSYSEHVEVQEWFTVTRQGFDYFESYFGTDYPFTKYDQVLVPEFVFGAMENVGAVTFAERLQPRREQTKADRETMAIVVMHEMAHHWFGDLVTMQWWDDLWLNESFADLMGNQATAEATEYTGAMELFSTRRKSWGYSEDQWITTHPIVQDIYNTDVVMSSFDGITYAKGASSLIQLQHLLGKDSFQQGIAQYFKTYAWQNTQLTDFIGTLGDVAERDLSAWTQSWLMQSGVNALKAQFICENDVIAEFDLIQQPANVSGAVREHSLDVLLVDSSGERTTFDAHLTAEHNPQADAIGKPCPAFVLPNVSDYTFATILLDETSIAYLQDHLPEFNNPVERGMIWRSLKESVYAGELTAPAYLDMALKHLAGEANDGVLSTQLNVVSSVYGFLVLAQQQVPEAKAAATEYRAKLEAMAWQQYQQATDDSLKHSWLGFWMDTLHSSEQLANARALLEAAELSIDDQWSLAGALVREGAAEGTVWVEKLTEQDNSANAQLNEWVALAQAADSEAKRQWLQEVANVESDKSYTQMRSILAMLFAVEQFALQTSLKTDILAPLENINSALSPVLLATYAQSVLPVECSKKAEADKLALAAKPDMPAPAVKSLKKASQVEDICMKVAGALS</sequence>
<dbReference type="InterPro" id="IPR024571">
    <property type="entry name" value="ERAP1-like_C_dom"/>
</dbReference>
<keyword evidence="7" id="KW-0645">Protease</keyword>
<evidence type="ECO:0000256" key="11">
    <source>
        <dbReference type="ARBA" id="ARBA00023049"/>
    </source>
</evidence>
<dbReference type="InterPro" id="IPR012778">
    <property type="entry name" value="Pept_M1_aminopeptidase"/>
</dbReference>
<dbReference type="GO" id="GO:0005615">
    <property type="term" value="C:extracellular space"/>
    <property type="evidence" value="ECO:0007669"/>
    <property type="project" value="TreeGrafter"/>
</dbReference>
<comment type="caution">
    <text evidence="15">The sequence shown here is derived from an EMBL/GenBank/DDBJ whole genome shotgun (WGS) entry which is preliminary data.</text>
</comment>
<evidence type="ECO:0000256" key="3">
    <source>
        <dbReference type="ARBA" id="ARBA00010136"/>
    </source>
</evidence>
<dbReference type="PANTHER" id="PTHR11533:SF174">
    <property type="entry name" value="PUROMYCIN-SENSITIVE AMINOPEPTIDASE-RELATED"/>
    <property type="match status" value="1"/>
</dbReference>
<keyword evidence="6 15" id="KW-0031">Aminopeptidase</keyword>
<dbReference type="SUPFAM" id="SSF55486">
    <property type="entry name" value="Metalloproteases ('zincins'), catalytic domain"/>
    <property type="match status" value="1"/>
</dbReference>
<feature type="domain" description="ERAP1-like C-terminal" evidence="13">
    <location>
        <begin position="559"/>
        <end position="789"/>
    </location>
</feature>
<evidence type="ECO:0000313" key="15">
    <source>
        <dbReference type="EMBL" id="GAA4958552.1"/>
    </source>
</evidence>
<accession>A0AAV3U8A2</accession>
<evidence type="ECO:0000256" key="8">
    <source>
        <dbReference type="ARBA" id="ARBA00022723"/>
    </source>
</evidence>
<dbReference type="InterPro" id="IPR050344">
    <property type="entry name" value="Peptidase_M1_aminopeptidases"/>
</dbReference>
<dbReference type="RefSeq" id="WP_345427411.1">
    <property type="nucleotide sequence ID" value="NZ_AP031496.1"/>
</dbReference>
<evidence type="ECO:0000259" key="12">
    <source>
        <dbReference type="Pfam" id="PF01433"/>
    </source>
</evidence>
<name>A0AAV3U8A2_9ALTE</name>
<dbReference type="EC" id="3.4.11.2" evidence="4"/>
<evidence type="ECO:0000313" key="16">
    <source>
        <dbReference type="Proteomes" id="UP001409585"/>
    </source>
</evidence>
<keyword evidence="16" id="KW-1185">Reference proteome</keyword>
<dbReference type="GO" id="GO:0005737">
    <property type="term" value="C:cytoplasm"/>
    <property type="evidence" value="ECO:0007669"/>
    <property type="project" value="TreeGrafter"/>
</dbReference>
<dbReference type="InterPro" id="IPR014782">
    <property type="entry name" value="Peptidase_M1_dom"/>
</dbReference>
<evidence type="ECO:0000256" key="5">
    <source>
        <dbReference type="ARBA" id="ARBA00015611"/>
    </source>
</evidence>
<feature type="domain" description="Peptidase M1 membrane alanine aminopeptidase" evidence="12">
    <location>
        <begin position="271"/>
        <end position="482"/>
    </location>
</feature>
<dbReference type="InterPro" id="IPR045357">
    <property type="entry name" value="Aminopeptidase_N-like_N"/>
</dbReference>
<dbReference type="GO" id="GO:0070006">
    <property type="term" value="F:metalloaminopeptidase activity"/>
    <property type="evidence" value="ECO:0007669"/>
    <property type="project" value="TreeGrafter"/>
</dbReference>
<dbReference type="GO" id="GO:0008270">
    <property type="term" value="F:zinc ion binding"/>
    <property type="evidence" value="ECO:0007669"/>
    <property type="project" value="InterPro"/>
</dbReference>